<comment type="caution">
    <text evidence="1">The sequence shown here is derived from an EMBL/GenBank/DDBJ whole genome shotgun (WGS) entry which is preliminary data.</text>
</comment>
<dbReference type="Proteomes" id="UP000596742">
    <property type="component" value="Unassembled WGS sequence"/>
</dbReference>
<proteinExistence type="predicted"/>
<name>A0A8B6C6Z3_MYTGA</name>
<organism evidence="1 2">
    <name type="scientific">Mytilus galloprovincialis</name>
    <name type="common">Mediterranean mussel</name>
    <dbReference type="NCBI Taxonomy" id="29158"/>
    <lineage>
        <taxon>Eukaryota</taxon>
        <taxon>Metazoa</taxon>
        <taxon>Spiralia</taxon>
        <taxon>Lophotrochozoa</taxon>
        <taxon>Mollusca</taxon>
        <taxon>Bivalvia</taxon>
        <taxon>Autobranchia</taxon>
        <taxon>Pteriomorphia</taxon>
        <taxon>Mytilida</taxon>
        <taxon>Mytiloidea</taxon>
        <taxon>Mytilidae</taxon>
        <taxon>Mytilinae</taxon>
        <taxon>Mytilus</taxon>
    </lineage>
</organism>
<evidence type="ECO:0000313" key="1">
    <source>
        <dbReference type="EMBL" id="VDI00430.1"/>
    </source>
</evidence>
<gene>
    <name evidence="1" type="ORF">MGAL_10B049189</name>
</gene>
<evidence type="ECO:0000313" key="2">
    <source>
        <dbReference type="Proteomes" id="UP000596742"/>
    </source>
</evidence>
<dbReference type="AlphaFoldDB" id="A0A8B6C6Z3"/>
<sequence length="322" mass="34656">MSNQNSENPDNDKMAGSYVSALKQNNNNFAKCNAEPDAEYFNIKPVFILESDIFGSSKPDKNNFLTHTELFRCIDLTIPDNHLNGLQRVIGGVWRIYPDNEEDRDTLVANTVRKKRIEVYPRNQKYVEKESPTTARIRMKNIPLSANEDQLLRYLQNWHLNVLNYHRKKLRIDGLVTNCQTGVSGRIGGGFGRGIGGGYGGRYGGRYGKGKKGLVGGGQPWCTCSLKCAPGQIKLNKNCNLAPLLPGGLNTCCSVLPWWVTNQNYGASIGGAGIIGDGDIIGDGGIIDGVSGLVGGGSGLLCPIGSICGPIGGVVTEPVSVV</sequence>
<dbReference type="EMBL" id="UYJE01001232">
    <property type="protein sequence ID" value="VDI00430.1"/>
    <property type="molecule type" value="Genomic_DNA"/>
</dbReference>
<keyword evidence="2" id="KW-1185">Reference proteome</keyword>
<protein>
    <submittedName>
        <fullName evidence="1">Uncharacterized protein</fullName>
    </submittedName>
</protein>
<reference evidence="1" key="1">
    <citation type="submission" date="2018-11" db="EMBL/GenBank/DDBJ databases">
        <authorList>
            <person name="Alioto T."/>
            <person name="Alioto T."/>
        </authorList>
    </citation>
    <scope>NUCLEOTIDE SEQUENCE</scope>
</reference>
<dbReference type="OrthoDB" id="3863715at2759"/>
<accession>A0A8B6C6Z3</accession>